<name>A0AC34RAD9_9BILA</name>
<evidence type="ECO:0000313" key="2">
    <source>
        <dbReference type="WBParaSite" id="JU765_v2.g4843.t1"/>
    </source>
</evidence>
<proteinExistence type="predicted"/>
<protein>
    <submittedName>
        <fullName evidence="2">Aminopeptidase</fullName>
    </submittedName>
</protein>
<dbReference type="WBParaSite" id="JU765_v2.g4843.t1">
    <property type="protein sequence ID" value="JU765_v2.g4843.t1"/>
    <property type="gene ID" value="JU765_v2.g4843"/>
</dbReference>
<evidence type="ECO:0000313" key="1">
    <source>
        <dbReference type="Proteomes" id="UP000887576"/>
    </source>
</evidence>
<sequence length="765" mass="85726">MLPYAVRFDIGDARAQALVYFSNLMSKCQTDPDFVKCNNVPKPIRTAVYCGAAIKGNIDTFMVLTGFLRSARTTYSFRNAEVKALVTGMACAQDQVSLTRYFNFAFSGGNLQPSDLMVLTSNPKAADALYDFVLNNFLTVTTLTDGLEYALGAITANWITPARAQQIQKLKDQLADQLDNKSKQLFDDAITSINIRSPTAMSDRAEIIRHFYDYYAPIGAIPWPKQLPQGMVKPISYDLTVQPYIPNKSYVYLAEKNFTYDGTVTVLFQALQNLQSIVLNSHRQVLASVIVTLPNQTNAQVPVTAVTRDYDHAFMTLTLGSTIQAGQFVQIVFTYSALSNTLEESVTNLKNGLVKTVFKKTNPMSSYLLALTIGHYSCVQSVSNVDKTLVRIWTWTGMEQYGQNALQFAIATVDYLSKTLNTPMPLEKFDVLALPQYSGSAYGAMENWGLVIAGYREVLFHPDYSFTEELAEIQDVVSHELTHHWFGDLVTMDWWTHLFLNEGFATFWPPRTLNATLPEQGNIAKQRIFAIHETGIRFDDNANSAHPVVPSNELFNNPNYNTFGVAVYYKAASIIATLRNVFGNDTAFYQGLSQYQQSHALSNSDDLGLWKSMNWVAQQIKTKDWMNSILNSTKMMLPLTYQWSAPEISVTSNGMNGFTLTQNPLAPRDSLPTSDYNYQWIVPFKTLSPGPVKSTVQWVYNSISSLPYSNPTPILNPEAETHARVLYDDASWASIYTTLKQNLTSIDEVTRAMLLADSWAFVELV</sequence>
<dbReference type="Proteomes" id="UP000887576">
    <property type="component" value="Unplaced"/>
</dbReference>
<accession>A0AC34RAD9</accession>
<reference evidence="2" key="1">
    <citation type="submission" date="2022-11" db="UniProtKB">
        <authorList>
            <consortium name="WormBaseParasite"/>
        </authorList>
    </citation>
    <scope>IDENTIFICATION</scope>
</reference>
<organism evidence="1 2">
    <name type="scientific">Panagrolaimus sp. JU765</name>
    <dbReference type="NCBI Taxonomy" id="591449"/>
    <lineage>
        <taxon>Eukaryota</taxon>
        <taxon>Metazoa</taxon>
        <taxon>Ecdysozoa</taxon>
        <taxon>Nematoda</taxon>
        <taxon>Chromadorea</taxon>
        <taxon>Rhabditida</taxon>
        <taxon>Tylenchina</taxon>
        <taxon>Panagrolaimomorpha</taxon>
        <taxon>Panagrolaimoidea</taxon>
        <taxon>Panagrolaimidae</taxon>
        <taxon>Panagrolaimus</taxon>
    </lineage>
</organism>